<reference evidence="1" key="2">
    <citation type="submission" date="2020-09" db="EMBL/GenBank/DDBJ databases">
        <authorList>
            <person name="Sun Q."/>
            <person name="Ohkuma M."/>
        </authorList>
    </citation>
    <scope>NUCLEOTIDE SEQUENCE</scope>
    <source>
        <strain evidence="1">JCM 30078</strain>
    </source>
</reference>
<protein>
    <recommendedName>
        <fullName evidence="3">Phytanoyl-CoA dioxygenase (PhyH)</fullName>
    </recommendedName>
</protein>
<dbReference type="EMBL" id="BMPO01000012">
    <property type="protein sequence ID" value="GGK09781.1"/>
    <property type="molecule type" value="Genomic_DNA"/>
</dbReference>
<dbReference type="Proteomes" id="UP000635983">
    <property type="component" value="Unassembled WGS sequence"/>
</dbReference>
<gene>
    <name evidence="1" type="ORF">GCM10009304_39780</name>
</gene>
<organism evidence="1 2">
    <name type="scientific">Pseudomonas matsuisoli</name>
    <dbReference type="NCBI Taxonomy" id="1515666"/>
    <lineage>
        <taxon>Bacteria</taxon>
        <taxon>Pseudomonadati</taxon>
        <taxon>Pseudomonadota</taxon>
        <taxon>Gammaproteobacteria</taxon>
        <taxon>Pseudomonadales</taxon>
        <taxon>Pseudomonadaceae</taxon>
        <taxon>Pseudomonas</taxon>
    </lineage>
</organism>
<sequence>MPEFLKADTKLVPRIVEEMESKGYAVIEGFLSEEQLQAACQHVDFEVKRHDHEYFAMQGVDAVKDSIFERMTLSPRIGELMRDLYKAGVGAEPRSTDIFPALRCLQGTTGKRESYYFHYDAAALTALIPLVTPTEGRYCGDFIFFPNLRKIRGNLYFNIIEKAVMQNTLTQKMVTFAVKRGWLKPVTIKIVPGNAYFFWGYRSLHANEPCDPKLLRSTVLLHYGEPHSRENLVSRLFLGWNFRRARIINERTMRKDVG</sequence>
<evidence type="ECO:0000313" key="2">
    <source>
        <dbReference type="Proteomes" id="UP000635983"/>
    </source>
</evidence>
<dbReference type="SUPFAM" id="SSF51197">
    <property type="entry name" value="Clavaminate synthase-like"/>
    <property type="match status" value="1"/>
</dbReference>
<proteinExistence type="predicted"/>
<reference evidence="1" key="1">
    <citation type="journal article" date="2014" name="Int. J. Syst. Evol. Microbiol.">
        <title>Complete genome sequence of Corynebacterium casei LMG S-19264T (=DSM 44701T), isolated from a smear-ripened cheese.</title>
        <authorList>
            <consortium name="US DOE Joint Genome Institute (JGI-PGF)"/>
            <person name="Walter F."/>
            <person name="Albersmeier A."/>
            <person name="Kalinowski J."/>
            <person name="Ruckert C."/>
        </authorList>
    </citation>
    <scope>NUCLEOTIDE SEQUENCE</scope>
    <source>
        <strain evidence="1">JCM 30078</strain>
    </source>
</reference>
<dbReference type="RefSeq" id="WP_188985937.1">
    <property type="nucleotide sequence ID" value="NZ_BMPO01000012.1"/>
</dbReference>
<accession>A0A917Q3A1</accession>
<keyword evidence="2" id="KW-1185">Reference proteome</keyword>
<name>A0A917Q3A1_9PSED</name>
<dbReference type="Gene3D" id="2.60.120.620">
    <property type="entry name" value="q2cbj1_9rhob like domain"/>
    <property type="match status" value="1"/>
</dbReference>
<evidence type="ECO:0008006" key="3">
    <source>
        <dbReference type="Google" id="ProtNLM"/>
    </source>
</evidence>
<evidence type="ECO:0000313" key="1">
    <source>
        <dbReference type="EMBL" id="GGK09781.1"/>
    </source>
</evidence>
<comment type="caution">
    <text evidence="1">The sequence shown here is derived from an EMBL/GenBank/DDBJ whole genome shotgun (WGS) entry which is preliminary data.</text>
</comment>
<dbReference type="AlphaFoldDB" id="A0A917Q3A1"/>